<evidence type="ECO:0000313" key="10">
    <source>
        <dbReference type="Proteomes" id="UP000195607"/>
    </source>
</evidence>
<evidence type="ECO:0000259" key="6">
    <source>
        <dbReference type="Pfam" id="PF26594"/>
    </source>
</evidence>
<dbReference type="Proteomes" id="UP000187822">
    <property type="component" value="Chromosome I"/>
</dbReference>
<dbReference type="EMBL" id="LT719092">
    <property type="protein sequence ID" value="SJK85306.1"/>
    <property type="molecule type" value="Genomic_DNA"/>
</dbReference>
<dbReference type="STRING" id="1673428.CPM_1513"/>
<dbReference type="RefSeq" id="WP_021790114.1">
    <property type="nucleotide sequence ID" value="NZ_LT671858.1"/>
</dbReference>
<keyword evidence="1" id="KW-0806">Transcription termination</keyword>
<evidence type="ECO:0000256" key="5">
    <source>
        <dbReference type="ARBA" id="ARBA00023163"/>
    </source>
</evidence>
<dbReference type="Gene3D" id="3.30.300.20">
    <property type="match status" value="2"/>
</dbReference>
<evidence type="ECO:0000256" key="2">
    <source>
        <dbReference type="ARBA" id="ARBA00022490"/>
    </source>
</evidence>
<dbReference type="AlphaFoldDB" id="A0A1N5VUF5"/>
<evidence type="ECO:0000313" key="7">
    <source>
        <dbReference type="EMBL" id="SIM76613.1"/>
    </source>
</evidence>
<evidence type="ECO:0000256" key="1">
    <source>
        <dbReference type="ARBA" id="ARBA00022472"/>
    </source>
</evidence>
<protein>
    <submittedName>
        <fullName evidence="7">Transcription elongation factor NusA-like protein</fullName>
    </submittedName>
</protein>
<dbReference type="GO" id="GO:0003723">
    <property type="term" value="F:RNA binding"/>
    <property type="evidence" value="ECO:0007669"/>
    <property type="project" value="UniProtKB-KW"/>
</dbReference>
<evidence type="ECO:0000313" key="8">
    <source>
        <dbReference type="EMBL" id="SJK85306.1"/>
    </source>
</evidence>
<keyword evidence="5" id="KW-0804">Transcription</keyword>
<dbReference type="GO" id="GO:0006353">
    <property type="term" value="P:DNA-templated transcription termination"/>
    <property type="evidence" value="ECO:0007669"/>
    <property type="project" value="UniProtKB-KW"/>
</dbReference>
<keyword evidence="4" id="KW-0805">Transcription regulation</keyword>
<reference evidence="8" key="3">
    <citation type="submission" date="2016-06" db="EMBL/GenBank/DDBJ databases">
        <authorList>
            <person name="Olsen C.W."/>
            <person name="Carey S."/>
            <person name="Hinshaw L."/>
            <person name="Karasin A.I."/>
        </authorList>
    </citation>
    <scope>NUCLEOTIDE SEQUENCE [LARGE SCALE GENOMIC DNA]</scope>
    <source>
        <strain evidence="8">PM4</strain>
    </source>
</reference>
<keyword evidence="9" id="KW-1185">Reference proteome</keyword>
<keyword evidence="3" id="KW-0694">RNA-binding</keyword>
<keyword evidence="7" id="KW-0648">Protein biosynthesis</keyword>
<reference evidence="7 10" key="1">
    <citation type="submission" date="2016-04" db="EMBL/GenBank/DDBJ databases">
        <authorList>
            <person name="Evans L.H."/>
            <person name="Alamgir A."/>
            <person name="Owens N."/>
            <person name="Weber N.D."/>
            <person name="Virtaneva K."/>
            <person name="Barbian K."/>
            <person name="Babar A."/>
            <person name="Rosenke K."/>
        </authorList>
    </citation>
    <scope>NUCLEOTIDE SEQUENCE [LARGE SCALE GENOMIC DNA]</scope>
    <source>
        <strain evidence="7">S5</strain>
        <strain evidence="10">S5(T) (JCM 30642 \VKM B-2941)</strain>
    </source>
</reference>
<dbReference type="EMBL" id="LT671858">
    <property type="protein sequence ID" value="SIM76613.1"/>
    <property type="molecule type" value="Genomic_DNA"/>
</dbReference>
<evidence type="ECO:0000256" key="3">
    <source>
        <dbReference type="ARBA" id="ARBA00022884"/>
    </source>
</evidence>
<evidence type="ECO:0000313" key="9">
    <source>
        <dbReference type="Proteomes" id="UP000187822"/>
    </source>
</evidence>
<feature type="domain" description="NusA-like second KH" evidence="6">
    <location>
        <begin position="79"/>
        <end position="139"/>
    </location>
</feature>
<sequence>MASKGIVIDNRIMEYRALFEKVARGVQPEECMENEDMVVFIVGERRMAEMFKRNQNVIQNLREKINKHILVAEYSKDLLTFIKNLYFRYGVKEIDISWKQGQVDVQVGVELSEVGKAIGKEGRNVKLMKEVASRFYEIRNFGIKQPA</sequence>
<proteinExistence type="predicted"/>
<dbReference type="GeneID" id="41588761"/>
<gene>
    <name evidence="8" type="ORF">CPM_1513</name>
    <name evidence="7" type="ORF">CSP5_1519</name>
</gene>
<reference evidence="9" key="2">
    <citation type="submission" date="2016-06" db="EMBL/GenBank/DDBJ databases">
        <authorList>
            <person name="Toshchakov V.S."/>
        </authorList>
    </citation>
    <scope>NUCLEOTIDE SEQUENCE [LARGE SCALE GENOMIC DNA]</scope>
    <source>
        <strain>PM4 (JCM 30641</strain>
        <strain evidence="9">\VKM B-2940)</strain>
    </source>
</reference>
<dbReference type="SUPFAM" id="SSF54814">
    <property type="entry name" value="Prokaryotic type KH domain (KH-domain type II)"/>
    <property type="match status" value="1"/>
</dbReference>
<name>A0A1N5VUF5_9ARCH</name>
<dbReference type="Proteomes" id="UP000195607">
    <property type="component" value="Chromosome I"/>
</dbReference>
<dbReference type="InterPro" id="IPR058582">
    <property type="entry name" value="KH_NusA_2nd"/>
</dbReference>
<accession>A0A1N5VUF5</accession>
<keyword evidence="2" id="KW-0963">Cytoplasm</keyword>
<keyword evidence="7" id="KW-0251">Elongation factor</keyword>
<dbReference type="GO" id="GO:0003746">
    <property type="term" value="F:translation elongation factor activity"/>
    <property type="evidence" value="ECO:0007669"/>
    <property type="project" value="UniProtKB-KW"/>
</dbReference>
<dbReference type="InterPro" id="IPR015946">
    <property type="entry name" value="KH_dom-like_a/b"/>
</dbReference>
<dbReference type="InterPro" id="IPR009019">
    <property type="entry name" value="KH_sf_prok-type"/>
</dbReference>
<dbReference type="Pfam" id="PF26594">
    <property type="entry name" value="KH_NusA_2nd"/>
    <property type="match status" value="1"/>
</dbReference>
<organism evidence="7 10">
    <name type="scientific">Cuniculiplasma divulgatum</name>
    <dbReference type="NCBI Taxonomy" id="1673428"/>
    <lineage>
        <taxon>Archaea</taxon>
        <taxon>Methanobacteriati</taxon>
        <taxon>Thermoplasmatota</taxon>
        <taxon>Thermoplasmata</taxon>
        <taxon>Thermoplasmatales</taxon>
        <taxon>Cuniculiplasmataceae</taxon>
        <taxon>Cuniculiplasma</taxon>
    </lineage>
</organism>
<evidence type="ECO:0000256" key="4">
    <source>
        <dbReference type="ARBA" id="ARBA00023015"/>
    </source>
</evidence>
<dbReference type="KEGG" id="cdiv:CPM_1513"/>